<dbReference type="EMBL" id="JBBPBM010000079">
    <property type="protein sequence ID" value="KAK8511039.1"/>
    <property type="molecule type" value="Genomic_DNA"/>
</dbReference>
<dbReference type="Proteomes" id="UP001472677">
    <property type="component" value="Unassembled WGS sequence"/>
</dbReference>
<name>A0ABR2BV78_9ROSI</name>
<gene>
    <name evidence="1" type="ORF">V6N12_033321</name>
</gene>
<keyword evidence="2" id="KW-1185">Reference proteome</keyword>
<accession>A0ABR2BV78</accession>
<evidence type="ECO:0000313" key="1">
    <source>
        <dbReference type="EMBL" id="KAK8511039.1"/>
    </source>
</evidence>
<protein>
    <submittedName>
        <fullName evidence="1">Uncharacterized protein</fullName>
    </submittedName>
</protein>
<proteinExistence type="predicted"/>
<comment type="caution">
    <text evidence="1">The sequence shown here is derived from an EMBL/GenBank/DDBJ whole genome shotgun (WGS) entry which is preliminary data.</text>
</comment>
<organism evidence="1 2">
    <name type="scientific">Hibiscus sabdariffa</name>
    <name type="common">roselle</name>
    <dbReference type="NCBI Taxonomy" id="183260"/>
    <lineage>
        <taxon>Eukaryota</taxon>
        <taxon>Viridiplantae</taxon>
        <taxon>Streptophyta</taxon>
        <taxon>Embryophyta</taxon>
        <taxon>Tracheophyta</taxon>
        <taxon>Spermatophyta</taxon>
        <taxon>Magnoliopsida</taxon>
        <taxon>eudicotyledons</taxon>
        <taxon>Gunneridae</taxon>
        <taxon>Pentapetalae</taxon>
        <taxon>rosids</taxon>
        <taxon>malvids</taxon>
        <taxon>Malvales</taxon>
        <taxon>Malvaceae</taxon>
        <taxon>Malvoideae</taxon>
        <taxon>Hibiscus</taxon>
    </lineage>
</organism>
<evidence type="ECO:0000313" key="2">
    <source>
        <dbReference type="Proteomes" id="UP001472677"/>
    </source>
</evidence>
<reference evidence="1 2" key="1">
    <citation type="journal article" date="2024" name="G3 (Bethesda)">
        <title>Genome assembly of Hibiscus sabdariffa L. provides insights into metabolisms of medicinal natural products.</title>
        <authorList>
            <person name="Kim T."/>
        </authorList>
    </citation>
    <scope>NUCLEOTIDE SEQUENCE [LARGE SCALE GENOMIC DNA]</scope>
    <source>
        <strain evidence="1">TK-2024</strain>
        <tissue evidence="1">Old leaves</tissue>
    </source>
</reference>
<sequence>MRSNKFGCSVALVVFVYAVFVSPAMCRMMQGSFKLHVSDDVVLTSQSLHLPASAAGYYRSRDSDSDVGKELLRLHGKAKPGSGHRPLVLNLLPRGTLPPSGPSKRKNSFS</sequence>